<feature type="non-terminal residue" evidence="11">
    <location>
        <position position="245"/>
    </location>
</feature>
<keyword evidence="2" id="KW-0812">Transmembrane</keyword>
<name>A0AA35XM79_GEOBA</name>
<protein>
    <submittedName>
        <fullName evidence="11">Gamma-aminobutyric acid type B receptor subunit 1</fullName>
    </submittedName>
</protein>
<evidence type="ECO:0000256" key="2">
    <source>
        <dbReference type="ARBA" id="ARBA00022692"/>
    </source>
</evidence>
<evidence type="ECO:0000256" key="4">
    <source>
        <dbReference type="ARBA" id="ARBA00023040"/>
    </source>
</evidence>
<dbReference type="InterPro" id="IPR028082">
    <property type="entry name" value="Peripla_BP_I"/>
</dbReference>
<evidence type="ECO:0000256" key="1">
    <source>
        <dbReference type="ARBA" id="ARBA00004370"/>
    </source>
</evidence>
<comment type="caution">
    <text evidence="11">The sequence shown here is derived from an EMBL/GenBank/DDBJ whole genome shotgun (WGS) entry which is preliminary data.</text>
</comment>
<feature type="domain" description="Receptor ligand binding region" evidence="10">
    <location>
        <begin position="64"/>
        <end position="209"/>
    </location>
</feature>
<evidence type="ECO:0000313" key="12">
    <source>
        <dbReference type="Proteomes" id="UP001174909"/>
    </source>
</evidence>
<keyword evidence="6 11" id="KW-0675">Receptor</keyword>
<accession>A0AA35XM79</accession>
<evidence type="ECO:0000256" key="6">
    <source>
        <dbReference type="ARBA" id="ARBA00023170"/>
    </source>
</evidence>
<evidence type="ECO:0000256" key="3">
    <source>
        <dbReference type="ARBA" id="ARBA00022989"/>
    </source>
</evidence>
<dbReference type="Gene3D" id="3.40.50.2300">
    <property type="match status" value="1"/>
</dbReference>
<evidence type="ECO:0000256" key="9">
    <source>
        <dbReference type="SAM" id="SignalP"/>
    </source>
</evidence>
<dbReference type="Proteomes" id="UP001174909">
    <property type="component" value="Unassembled WGS sequence"/>
</dbReference>
<reference evidence="11" key="1">
    <citation type="submission" date="2023-03" db="EMBL/GenBank/DDBJ databases">
        <authorList>
            <person name="Steffen K."/>
            <person name="Cardenas P."/>
        </authorList>
    </citation>
    <scope>NUCLEOTIDE SEQUENCE</scope>
</reference>
<proteinExistence type="predicted"/>
<dbReference type="GO" id="GO:0038039">
    <property type="term" value="C:G protein-coupled receptor heterodimeric complex"/>
    <property type="evidence" value="ECO:0007669"/>
    <property type="project" value="TreeGrafter"/>
</dbReference>
<comment type="subcellular location">
    <subcellularLocation>
        <location evidence="1">Membrane</location>
    </subcellularLocation>
</comment>
<gene>
    <name evidence="11" type="ORF">GBAR_LOCUS30883</name>
</gene>
<keyword evidence="3" id="KW-1133">Transmembrane helix</keyword>
<dbReference type="GO" id="GO:0004965">
    <property type="term" value="F:G protein-coupled GABA receptor activity"/>
    <property type="evidence" value="ECO:0007669"/>
    <property type="project" value="InterPro"/>
</dbReference>
<evidence type="ECO:0000259" key="10">
    <source>
        <dbReference type="Pfam" id="PF01094"/>
    </source>
</evidence>
<dbReference type="InterPro" id="IPR002455">
    <property type="entry name" value="GPCR3_GABA-B"/>
</dbReference>
<dbReference type="AlphaFoldDB" id="A0AA35XM79"/>
<sequence>MDSTLLLPCLLLALVSQSGLLASAAVYNLEDPYPPENNDSRVPLYFSLIQSFSGQYISSYSLPGLQLALDLINEDETLLPGYSLHFVITDTPCNKIDALDTFHRQVFEEPTKIGIIGSGCSVSTEPTASISHYYNLVQVSCIASSPAFRDRQLFPRYFQLLPTDASLAITYMGLIEFYQWKRVAIIVQMENLFTVAMDELKVLLNDNSIEYSETELVIDKAGVNGGPPNSTIVNLDSVFVSLTPN</sequence>
<dbReference type="PANTHER" id="PTHR10519">
    <property type="entry name" value="GABA-B RECEPTOR"/>
    <property type="match status" value="1"/>
</dbReference>
<dbReference type="GO" id="GO:0007214">
    <property type="term" value="P:gamma-aminobutyric acid signaling pathway"/>
    <property type="evidence" value="ECO:0007669"/>
    <property type="project" value="TreeGrafter"/>
</dbReference>
<evidence type="ECO:0000256" key="7">
    <source>
        <dbReference type="ARBA" id="ARBA00023180"/>
    </source>
</evidence>
<organism evidence="11 12">
    <name type="scientific">Geodia barretti</name>
    <name type="common">Barrett's horny sponge</name>
    <dbReference type="NCBI Taxonomy" id="519541"/>
    <lineage>
        <taxon>Eukaryota</taxon>
        <taxon>Metazoa</taxon>
        <taxon>Porifera</taxon>
        <taxon>Demospongiae</taxon>
        <taxon>Heteroscleromorpha</taxon>
        <taxon>Tetractinellida</taxon>
        <taxon>Astrophorina</taxon>
        <taxon>Geodiidae</taxon>
        <taxon>Geodia</taxon>
    </lineage>
</organism>
<dbReference type="PANTHER" id="PTHR10519:SF78">
    <property type="entry name" value="G-PROTEIN COUPLED RECEPTORS FAMILY 3 PROFILE DOMAIN-CONTAINING PROTEIN"/>
    <property type="match status" value="1"/>
</dbReference>
<evidence type="ECO:0000256" key="5">
    <source>
        <dbReference type="ARBA" id="ARBA00023136"/>
    </source>
</evidence>
<dbReference type="Pfam" id="PF01094">
    <property type="entry name" value="ANF_receptor"/>
    <property type="match status" value="1"/>
</dbReference>
<keyword evidence="8" id="KW-0807">Transducer</keyword>
<keyword evidence="12" id="KW-1185">Reference proteome</keyword>
<dbReference type="InterPro" id="IPR001828">
    <property type="entry name" value="ANF_lig-bd_rcpt"/>
</dbReference>
<feature type="chain" id="PRO_5041418120" evidence="9">
    <location>
        <begin position="25"/>
        <end position="245"/>
    </location>
</feature>
<evidence type="ECO:0000256" key="8">
    <source>
        <dbReference type="ARBA" id="ARBA00023224"/>
    </source>
</evidence>
<feature type="signal peptide" evidence="9">
    <location>
        <begin position="1"/>
        <end position="24"/>
    </location>
</feature>
<keyword evidence="5" id="KW-0472">Membrane</keyword>
<keyword evidence="4" id="KW-0297">G-protein coupled receptor</keyword>
<dbReference type="SUPFAM" id="SSF53822">
    <property type="entry name" value="Periplasmic binding protein-like I"/>
    <property type="match status" value="1"/>
</dbReference>
<dbReference type="EMBL" id="CASHTH010004385">
    <property type="protein sequence ID" value="CAI8056682.1"/>
    <property type="molecule type" value="Genomic_DNA"/>
</dbReference>
<keyword evidence="9" id="KW-0732">Signal</keyword>
<keyword evidence="7" id="KW-0325">Glycoprotein</keyword>
<evidence type="ECO:0000313" key="11">
    <source>
        <dbReference type="EMBL" id="CAI8056682.1"/>
    </source>
</evidence>